<keyword evidence="15 22" id="KW-0067">ATP-binding</keyword>
<dbReference type="Pfam" id="PF08263">
    <property type="entry name" value="LRRNT_2"/>
    <property type="match status" value="1"/>
</dbReference>
<dbReference type="PROSITE" id="PS00108">
    <property type="entry name" value="PROTEIN_KINASE_ST"/>
    <property type="match status" value="1"/>
</dbReference>
<keyword evidence="8" id="KW-0433">Leucine-rich repeat</keyword>
<evidence type="ECO:0000256" key="4">
    <source>
        <dbReference type="ARBA" id="ARBA00012513"/>
    </source>
</evidence>
<evidence type="ECO:0000256" key="13">
    <source>
        <dbReference type="ARBA" id="ARBA00022741"/>
    </source>
</evidence>
<dbReference type="SUPFAM" id="SSF56112">
    <property type="entry name" value="Protein kinase-like (PK-like)"/>
    <property type="match status" value="1"/>
</dbReference>
<dbReference type="EMBL" id="JBDFQZ010000012">
    <property type="protein sequence ID" value="KAK9672293.1"/>
    <property type="molecule type" value="Genomic_DNA"/>
</dbReference>
<dbReference type="GO" id="GO:0005886">
    <property type="term" value="C:plasma membrane"/>
    <property type="evidence" value="ECO:0007669"/>
    <property type="project" value="UniProtKB-SubCell"/>
</dbReference>
<evidence type="ECO:0000256" key="8">
    <source>
        <dbReference type="ARBA" id="ARBA00022614"/>
    </source>
</evidence>
<feature type="domain" description="Protein kinase" evidence="24">
    <location>
        <begin position="718"/>
        <end position="1018"/>
    </location>
</feature>
<dbReference type="PANTHER" id="PTHR27008:SF499">
    <property type="entry name" value="OS06G0581500 PROTEIN"/>
    <property type="match status" value="1"/>
</dbReference>
<evidence type="ECO:0000256" key="10">
    <source>
        <dbReference type="ARBA" id="ARBA00022692"/>
    </source>
</evidence>
<feature type="transmembrane region" description="Helical" evidence="23">
    <location>
        <begin position="661"/>
        <end position="684"/>
    </location>
</feature>
<dbReference type="InterPro" id="IPR003591">
    <property type="entry name" value="Leu-rich_rpt_typical-subtyp"/>
</dbReference>
<evidence type="ECO:0000256" key="3">
    <source>
        <dbReference type="ARBA" id="ARBA00008684"/>
    </source>
</evidence>
<evidence type="ECO:0000256" key="20">
    <source>
        <dbReference type="ARBA" id="ARBA00047899"/>
    </source>
</evidence>
<dbReference type="GO" id="GO:0005524">
    <property type="term" value="F:ATP binding"/>
    <property type="evidence" value="ECO:0007669"/>
    <property type="project" value="UniProtKB-UniRule"/>
</dbReference>
<dbReference type="SUPFAM" id="SSF52047">
    <property type="entry name" value="RNI-like"/>
    <property type="match status" value="1"/>
</dbReference>
<dbReference type="Proteomes" id="UP001443914">
    <property type="component" value="Unassembled WGS sequence"/>
</dbReference>
<dbReference type="SMART" id="SM00369">
    <property type="entry name" value="LRR_TYP"/>
    <property type="match status" value="5"/>
</dbReference>
<keyword evidence="12" id="KW-0677">Repeat</keyword>
<dbReference type="Pfam" id="PF00069">
    <property type="entry name" value="Pkinase"/>
    <property type="match status" value="1"/>
</dbReference>
<dbReference type="FunFam" id="3.80.10.10:FF:000288">
    <property type="entry name" value="LRR receptor-like serine/threonine-protein kinase EFR"/>
    <property type="match status" value="1"/>
</dbReference>
<evidence type="ECO:0000256" key="19">
    <source>
        <dbReference type="ARBA" id="ARBA00023180"/>
    </source>
</evidence>
<dbReference type="InterPro" id="IPR013210">
    <property type="entry name" value="LRR_N_plant-typ"/>
</dbReference>
<evidence type="ECO:0000256" key="6">
    <source>
        <dbReference type="ARBA" id="ARBA00022527"/>
    </source>
</evidence>
<dbReference type="PROSITE" id="PS50011">
    <property type="entry name" value="PROTEIN_KINASE_DOM"/>
    <property type="match status" value="1"/>
</dbReference>
<accession>A0AAW1H8C9</accession>
<dbReference type="InterPro" id="IPR000719">
    <property type="entry name" value="Prot_kinase_dom"/>
</dbReference>
<dbReference type="InterPro" id="IPR017441">
    <property type="entry name" value="Protein_kinase_ATP_BS"/>
</dbReference>
<proteinExistence type="inferred from homology"/>
<dbReference type="InterPro" id="IPR051809">
    <property type="entry name" value="Plant_receptor-like_S/T_kinase"/>
</dbReference>
<keyword evidence="6" id="KW-0723">Serine/threonine-protein kinase</keyword>
<keyword evidence="17 23" id="KW-0472">Membrane</keyword>
<keyword evidence="5" id="KW-1003">Cell membrane</keyword>
<comment type="catalytic activity">
    <reaction evidence="21">
        <text>L-seryl-[protein] + ATP = O-phospho-L-seryl-[protein] + ADP + H(+)</text>
        <dbReference type="Rhea" id="RHEA:17989"/>
        <dbReference type="Rhea" id="RHEA-COMP:9863"/>
        <dbReference type="Rhea" id="RHEA-COMP:11604"/>
        <dbReference type="ChEBI" id="CHEBI:15378"/>
        <dbReference type="ChEBI" id="CHEBI:29999"/>
        <dbReference type="ChEBI" id="CHEBI:30616"/>
        <dbReference type="ChEBI" id="CHEBI:83421"/>
        <dbReference type="ChEBI" id="CHEBI:456216"/>
        <dbReference type="EC" id="2.7.11.1"/>
    </reaction>
</comment>
<evidence type="ECO:0000256" key="23">
    <source>
        <dbReference type="SAM" id="Phobius"/>
    </source>
</evidence>
<dbReference type="FunFam" id="3.30.200.20:FF:000432">
    <property type="entry name" value="LRR receptor-like serine/threonine-protein kinase EFR"/>
    <property type="match status" value="1"/>
</dbReference>
<dbReference type="PANTHER" id="PTHR27008">
    <property type="entry name" value="OS04G0122200 PROTEIN"/>
    <property type="match status" value="1"/>
</dbReference>
<dbReference type="FunFam" id="3.80.10.10:FF:000095">
    <property type="entry name" value="LRR receptor-like serine/threonine-protein kinase GSO1"/>
    <property type="match status" value="1"/>
</dbReference>
<evidence type="ECO:0000256" key="16">
    <source>
        <dbReference type="ARBA" id="ARBA00022989"/>
    </source>
</evidence>
<dbReference type="Pfam" id="PF00560">
    <property type="entry name" value="LRR_1"/>
    <property type="match status" value="4"/>
</dbReference>
<dbReference type="InterPro" id="IPR008271">
    <property type="entry name" value="Ser/Thr_kinase_AS"/>
</dbReference>
<protein>
    <recommendedName>
        <fullName evidence="4">non-specific serine/threonine protein kinase</fullName>
        <ecNumber evidence="4">2.7.11.1</ecNumber>
    </recommendedName>
</protein>
<evidence type="ECO:0000256" key="5">
    <source>
        <dbReference type="ARBA" id="ARBA00022475"/>
    </source>
</evidence>
<gene>
    <name evidence="25" type="ORF">RND81_12G090000</name>
</gene>
<dbReference type="EC" id="2.7.11.1" evidence="4"/>
<keyword evidence="18" id="KW-0675">Receptor</keyword>
<evidence type="ECO:0000313" key="26">
    <source>
        <dbReference type="Proteomes" id="UP001443914"/>
    </source>
</evidence>
<evidence type="ECO:0000259" key="24">
    <source>
        <dbReference type="PROSITE" id="PS50011"/>
    </source>
</evidence>
<evidence type="ECO:0000256" key="11">
    <source>
        <dbReference type="ARBA" id="ARBA00022729"/>
    </source>
</evidence>
<dbReference type="InterPro" id="IPR011009">
    <property type="entry name" value="Kinase-like_dom_sf"/>
</dbReference>
<dbReference type="FunFam" id="1.10.510.10:FF:000358">
    <property type="entry name" value="Putative leucine-rich repeat receptor-like serine/threonine-protein kinase"/>
    <property type="match status" value="1"/>
</dbReference>
<feature type="transmembrane region" description="Helical" evidence="23">
    <location>
        <begin position="12"/>
        <end position="34"/>
    </location>
</feature>
<sequence>MITMKTSITKPTIVPCIIYKLPPLFFLFFIHVTFTRAMGGARQLGNETDHAALLAIKDRLMGHNAGVLSSWNHSLHHCSWDGVTCGPKHNRVIALDLNSRGLVGTISPFIGNLSFLVDIELYSNRLVGPIPFEIGRLFRLQSLQLSNNTLTGEIPANLSACLELRKLTIGANKLEGKLPSELRALSKLTGFSVFSNNFTGRFFDVIANLTSLEAIYATYNSFTGNIPTNIGKFRKLNTLMISENELSGTIPTSILNCSMLKTLNLGDNKLHGELPPDIGLKLPHLVFLDLYSNQFSGAFPNSILNHTGLTDLDLNTNDFVGSIPYDFGNLHNLEFLALSINHFKGDISFIGTLVNCSKLEYLEISEIKFTGVFPKSIANLSTTVQIFLCENNGIRGEFPLGITNLINLQMLQLSGNELTGLIPRDLGRLRHLELLSFELNILNGNIPNSFGNLSRLSKLYLNNNQLEGSVPPSLGSCQSLLILDLSSNYLNGTLVDELFTGPTKFISFLLDDNLLEGIIPQDISMQINLIEFSVSENKLSGTIPDGLGACSGLRSLDMHRNFLHGNIPSSFGLLSSFQIIDLSENNLSGTIPNYFSKFALESLNLSHNNFEGRVPTTGVFVNISAVALDGNIRLCGGIPKMRLPRCIQTKKMKKRRTVSRALTLTIFVICALVGVLVVAMLVYLTCHKKKTVLTSSSSTKEIVMKVSYDMLLKATNGFSSENLLGVGSFGSVFRGVLNGDTLAIKVLNLHTRGASKSFMAECKALQNVRHRNLVGIVTVCSSIDFQGNDFKSLVYEFMSNGSLDEWIHGDKAEKLTLVQRLNIAIDVAHALYYLHHDCETPIVHRDLKPTNILLDNNMVARVGDFGLAKFLAQPQHPNQSSSTGIRGTIGYVAPEYGLGSDPSPEGDLYSYGVVLLELLTGKRPTDTIFQEHNIHTYAEAFVPHNVLEIIDPTLVDNEISEEISNKRAIEAISYRRVECMVSAISVGIACSKHLPQERMKISDALSKLQVARDNLRHR</sequence>
<keyword evidence="26" id="KW-1185">Reference proteome</keyword>
<keyword evidence="19" id="KW-0325">Glycoprotein</keyword>
<dbReference type="Gene3D" id="1.10.510.10">
    <property type="entry name" value="Transferase(Phosphotransferase) domain 1"/>
    <property type="match status" value="1"/>
</dbReference>
<dbReference type="AlphaFoldDB" id="A0AAW1H8C9"/>
<name>A0AAW1H8C9_SAPOF</name>
<keyword evidence="7" id="KW-0597">Phosphoprotein</keyword>
<dbReference type="SUPFAM" id="SSF52058">
    <property type="entry name" value="L domain-like"/>
    <property type="match status" value="1"/>
</dbReference>
<keyword evidence="11" id="KW-0732">Signal</keyword>
<evidence type="ECO:0000313" key="25">
    <source>
        <dbReference type="EMBL" id="KAK9672293.1"/>
    </source>
</evidence>
<evidence type="ECO:0000256" key="14">
    <source>
        <dbReference type="ARBA" id="ARBA00022777"/>
    </source>
</evidence>
<dbReference type="InterPro" id="IPR032675">
    <property type="entry name" value="LRR_dom_sf"/>
</dbReference>
<evidence type="ECO:0000256" key="17">
    <source>
        <dbReference type="ARBA" id="ARBA00023136"/>
    </source>
</evidence>
<evidence type="ECO:0000256" key="15">
    <source>
        <dbReference type="ARBA" id="ARBA00022840"/>
    </source>
</evidence>
<comment type="caution">
    <text evidence="25">The sequence shown here is derived from an EMBL/GenBank/DDBJ whole genome shotgun (WGS) entry which is preliminary data.</text>
</comment>
<comment type="catalytic activity">
    <reaction evidence="20">
        <text>L-threonyl-[protein] + ATP = O-phospho-L-threonyl-[protein] + ADP + H(+)</text>
        <dbReference type="Rhea" id="RHEA:46608"/>
        <dbReference type="Rhea" id="RHEA-COMP:11060"/>
        <dbReference type="Rhea" id="RHEA-COMP:11605"/>
        <dbReference type="ChEBI" id="CHEBI:15378"/>
        <dbReference type="ChEBI" id="CHEBI:30013"/>
        <dbReference type="ChEBI" id="CHEBI:30616"/>
        <dbReference type="ChEBI" id="CHEBI:61977"/>
        <dbReference type="ChEBI" id="CHEBI:456216"/>
        <dbReference type="EC" id="2.7.11.1"/>
    </reaction>
</comment>
<reference evidence="25" key="1">
    <citation type="submission" date="2024-03" db="EMBL/GenBank/DDBJ databases">
        <title>WGS assembly of Saponaria officinalis var. Norfolk2.</title>
        <authorList>
            <person name="Jenkins J."/>
            <person name="Shu S."/>
            <person name="Grimwood J."/>
            <person name="Barry K."/>
            <person name="Goodstein D."/>
            <person name="Schmutz J."/>
            <person name="Leebens-Mack J."/>
            <person name="Osbourn A."/>
        </authorList>
    </citation>
    <scope>NUCLEOTIDE SEQUENCE [LARGE SCALE GENOMIC DNA]</scope>
    <source>
        <strain evidence="25">JIC</strain>
    </source>
</reference>
<keyword evidence="14" id="KW-0418">Kinase</keyword>
<dbReference type="GO" id="GO:0004674">
    <property type="term" value="F:protein serine/threonine kinase activity"/>
    <property type="evidence" value="ECO:0007669"/>
    <property type="project" value="UniProtKB-KW"/>
</dbReference>
<evidence type="ECO:0000256" key="2">
    <source>
        <dbReference type="ARBA" id="ARBA00004479"/>
    </source>
</evidence>
<evidence type="ECO:0000256" key="1">
    <source>
        <dbReference type="ARBA" id="ARBA00004162"/>
    </source>
</evidence>
<dbReference type="Gene3D" id="3.30.200.20">
    <property type="entry name" value="Phosphorylase Kinase, domain 1"/>
    <property type="match status" value="1"/>
</dbReference>
<evidence type="ECO:0000256" key="12">
    <source>
        <dbReference type="ARBA" id="ARBA00022737"/>
    </source>
</evidence>
<dbReference type="Pfam" id="PF13855">
    <property type="entry name" value="LRR_8"/>
    <property type="match status" value="1"/>
</dbReference>
<comment type="similarity">
    <text evidence="3">Belongs to the protein kinase superfamily. Ser/Thr protein kinase family.</text>
</comment>
<dbReference type="Gene3D" id="3.80.10.10">
    <property type="entry name" value="Ribonuclease Inhibitor"/>
    <property type="match status" value="3"/>
</dbReference>
<comment type="subcellular location">
    <subcellularLocation>
        <location evidence="1">Cell membrane</location>
        <topology evidence="1">Single-pass membrane protein</topology>
    </subcellularLocation>
    <subcellularLocation>
        <location evidence="2">Membrane</location>
        <topology evidence="2">Single-pass type I membrane protein</topology>
    </subcellularLocation>
</comment>
<dbReference type="SMART" id="SM00220">
    <property type="entry name" value="S_TKc"/>
    <property type="match status" value="1"/>
</dbReference>
<keyword evidence="10 23" id="KW-0812">Transmembrane</keyword>
<evidence type="ECO:0000256" key="22">
    <source>
        <dbReference type="PROSITE-ProRule" id="PRU10141"/>
    </source>
</evidence>
<dbReference type="InterPro" id="IPR001611">
    <property type="entry name" value="Leu-rich_rpt"/>
</dbReference>
<evidence type="ECO:0000256" key="9">
    <source>
        <dbReference type="ARBA" id="ARBA00022679"/>
    </source>
</evidence>
<feature type="binding site" evidence="22">
    <location>
        <position position="745"/>
    </location>
    <ligand>
        <name>ATP</name>
        <dbReference type="ChEBI" id="CHEBI:30616"/>
    </ligand>
</feature>
<organism evidence="25 26">
    <name type="scientific">Saponaria officinalis</name>
    <name type="common">Common soapwort</name>
    <name type="synonym">Lychnis saponaria</name>
    <dbReference type="NCBI Taxonomy" id="3572"/>
    <lineage>
        <taxon>Eukaryota</taxon>
        <taxon>Viridiplantae</taxon>
        <taxon>Streptophyta</taxon>
        <taxon>Embryophyta</taxon>
        <taxon>Tracheophyta</taxon>
        <taxon>Spermatophyta</taxon>
        <taxon>Magnoliopsida</taxon>
        <taxon>eudicotyledons</taxon>
        <taxon>Gunneridae</taxon>
        <taxon>Pentapetalae</taxon>
        <taxon>Caryophyllales</taxon>
        <taxon>Caryophyllaceae</taxon>
        <taxon>Caryophylleae</taxon>
        <taxon>Saponaria</taxon>
    </lineage>
</organism>
<dbReference type="PROSITE" id="PS00107">
    <property type="entry name" value="PROTEIN_KINASE_ATP"/>
    <property type="match status" value="1"/>
</dbReference>
<keyword evidence="13 22" id="KW-0547">Nucleotide-binding</keyword>
<evidence type="ECO:0000256" key="21">
    <source>
        <dbReference type="ARBA" id="ARBA00048679"/>
    </source>
</evidence>
<keyword evidence="9" id="KW-0808">Transferase</keyword>
<evidence type="ECO:0000256" key="7">
    <source>
        <dbReference type="ARBA" id="ARBA00022553"/>
    </source>
</evidence>
<keyword evidence="16 23" id="KW-1133">Transmembrane helix</keyword>
<evidence type="ECO:0000256" key="18">
    <source>
        <dbReference type="ARBA" id="ARBA00023170"/>
    </source>
</evidence>